<dbReference type="Gene3D" id="3.90.640.10">
    <property type="entry name" value="Actin, Chain A, domain 4"/>
    <property type="match status" value="1"/>
</dbReference>
<gene>
    <name evidence="3" type="ORF">HPP92_015102</name>
</gene>
<name>A0A835QL82_VANPL</name>
<proteinExistence type="predicted"/>
<dbReference type="AlphaFoldDB" id="A0A835QL82"/>
<accession>A0A835QL82</accession>
<evidence type="ECO:0000256" key="1">
    <source>
        <dbReference type="ARBA" id="ARBA00022741"/>
    </source>
</evidence>
<dbReference type="Gene3D" id="3.30.420.40">
    <property type="match status" value="2"/>
</dbReference>
<keyword evidence="2" id="KW-0067">ATP-binding</keyword>
<comment type="caution">
    <text evidence="3">The sequence shown here is derived from an EMBL/GenBank/DDBJ whole genome shotgun (WGS) entry which is preliminary data.</text>
</comment>
<dbReference type="Proteomes" id="UP000639772">
    <property type="component" value="Chromosome 7"/>
</dbReference>
<dbReference type="Pfam" id="PF00012">
    <property type="entry name" value="HSP70"/>
    <property type="match status" value="1"/>
</dbReference>
<keyword evidence="1" id="KW-0547">Nucleotide-binding</keyword>
<dbReference type="InterPro" id="IPR043129">
    <property type="entry name" value="ATPase_NBD"/>
</dbReference>
<evidence type="ECO:0000313" key="4">
    <source>
        <dbReference type="Proteomes" id="UP000639772"/>
    </source>
</evidence>
<organism evidence="3 4">
    <name type="scientific">Vanilla planifolia</name>
    <name type="common">Vanilla</name>
    <dbReference type="NCBI Taxonomy" id="51239"/>
    <lineage>
        <taxon>Eukaryota</taxon>
        <taxon>Viridiplantae</taxon>
        <taxon>Streptophyta</taxon>
        <taxon>Embryophyta</taxon>
        <taxon>Tracheophyta</taxon>
        <taxon>Spermatophyta</taxon>
        <taxon>Magnoliopsida</taxon>
        <taxon>Liliopsida</taxon>
        <taxon>Asparagales</taxon>
        <taxon>Orchidaceae</taxon>
        <taxon>Vanilloideae</taxon>
        <taxon>Vanilleae</taxon>
        <taxon>Vanilla</taxon>
    </lineage>
</organism>
<reference evidence="3 4" key="1">
    <citation type="journal article" date="2020" name="Nat. Food">
        <title>A phased Vanilla planifolia genome enables genetic improvement of flavour and production.</title>
        <authorList>
            <person name="Hasing T."/>
            <person name="Tang H."/>
            <person name="Brym M."/>
            <person name="Khazi F."/>
            <person name="Huang T."/>
            <person name="Chambers A.H."/>
        </authorList>
    </citation>
    <scope>NUCLEOTIDE SEQUENCE [LARGE SCALE GENOMIC DNA]</scope>
    <source>
        <tissue evidence="3">Leaf</tissue>
    </source>
</reference>
<dbReference type="SUPFAM" id="SSF53067">
    <property type="entry name" value="Actin-like ATPase domain"/>
    <property type="match status" value="1"/>
</dbReference>
<evidence type="ECO:0000256" key="2">
    <source>
        <dbReference type="ARBA" id="ARBA00022840"/>
    </source>
</evidence>
<dbReference type="InterPro" id="IPR013126">
    <property type="entry name" value="Hsp_70_fam"/>
</dbReference>
<dbReference type="Gene3D" id="3.30.30.30">
    <property type="match status" value="1"/>
</dbReference>
<dbReference type="EMBL" id="JADCNM010000007">
    <property type="protein sequence ID" value="KAG0475416.1"/>
    <property type="molecule type" value="Genomic_DNA"/>
</dbReference>
<evidence type="ECO:0000313" key="3">
    <source>
        <dbReference type="EMBL" id="KAG0475416.1"/>
    </source>
</evidence>
<protein>
    <submittedName>
        <fullName evidence="3">Uncharacterized protein</fullName>
    </submittedName>
</protein>
<dbReference type="GO" id="GO:0005524">
    <property type="term" value="F:ATP binding"/>
    <property type="evidence" value="ECO:0007669"/>
    <property type="project" value="UniProtKB-KW"/>
</dbReference>
<dbReference type="GO" id="GO:0140662">
    <property type="term" value="F:ATP-dependent protein folding chaperone"/>
    <property type="evidence" value="ECO:0007669"/>
    <property type="project" value="InterPro"/>
</dbReference>
<sequence length="334" mass="37556">MAFRPNCPQPSNCLIHCFSEAGRFVVNEKLFPIRFASNVAYVNVLRNGTVTSIPLVFFFARYLYEEKTKHERIAECVVTEAIIDLPHCYNNEHHRWILNSAAAIIGVRISEFLDRPIFAALSYSPFPPHVRNVLVFEFGSGGLCSSLLEVQRGNLGITVVASHRSYGCPLVELMGEEMEDKFGIEIKESGAELFSVNAACDLAKNALCSGQPRAVVNLSFLQGKYGVQISPQVFDLAQVTQLNLHWIGENITRCLLQVEEDPMNAVDEVILVGDSVGIPDVKRMLEFLFPWRQLRDELDPGTFIRELALDMAASCDDETMVVSADYIERFWSWL</sequence>
<dbReference type="PANTHER" id="PTHR19375">
    <property type="entry name" value="HEAT SHOCK PROTEIN 70KDA"/>
    <property type="match status" value="1"/>
</dbReference>